<comment type="similarity">
    <text evidence="1">Belongs to the universal ribosomal protein uS11 family.</text>
</comment>
<evidence type="ECO:0000256" key="6">
    <source>
        <dbReference type="ARBA" id="ARBA00045441"/>
    </source>
</evidence>
<keyword evidence="2" id="KW-0689">Ribosomal protein</keyword>
<reference evidence="9 10" key="1">
    <citation type="journal article" date="2020" name="Nat. Commun.">
        <title>Donkey genomes provide new insights into domestication and selection for coat color.</title>
        <authorList>
            <person name="Wang"/>
            <person name="C."/>
            <person name="Li"/>
            <person name="H."/>
            <person name="Guo"/>
            <person name="Y."/>
            <person name="Huang"/>
            <person name="J."/>
            <person name="Sun"/>
            <person name="Y."/>
            <person name="Min"/>
            <person name="J."/>
            <person name="Wang"/>
            <person name="J."/>
            <person name="Fang"/>
            <person name="X."/>
            <person name="Zhao"/>
            <person name="Z."/>
            <person name="Wang"/>
            <person name="S."/>
            <person name="Zhang"/>
            <person name="Y."/>
            <person name="Liu"/>
            <person name="Q."/>
            <person name="Jiang"/>
            <person name="Q."/>
            <person name="Wang"/>
            <person name="X."/>
            <person name="Guo"/>
            <person name="Y."/>
            <person name="Yang"/>
            <person name="C."/>
            <person name="Wang"/>
            <person name="Y."/>
            <person name="Tian"/>
            <person name="F."/>
            <person name="Zhuang"/>
            <person name="G."/>
            <person name="Fan"/>
            <person name="Y."/>
            <person name="Gao"/>
            <person name="Q."/>
            <person name="Li"/>
            <person name="Y."/>
            <person name="Ju"/>
            <person name="Z."/>
            <person name="Li"/>
            <person name="J."/>
            <person name="Li"/>
            <person name="R."/>
            <person name="Hou"/>
            <person name="M."/>
            <person name="Yang"/>
            <person name="G."/>
            <person name="Liu"/>
            <person name="G."/>
            <person name="Liu"/>
            <person name="W."/>
            <person name="Guo"/>
            <person name="J."/>
            <person name="Pan"/>
            <person name="S."/>
            <person name="Fan"/>
            <person name="G."/>
            <person name="Zhang"/>
            <person name="W."/>
            <person name="Zhang"/>
            <person name="R."/>
            <person name="Yu"/>
            <person name="J."/>
            <person name="Zhang"/>
            <person name="X."/>
            <person name="Yin"/>
            <person name="Q."/>
            <person name="Ji"/>
            <person name="C."/>
            <person name="Jin"/>
            <person name="Y."/>
            <person name="Yue"/>
            <person name="G."/>
            <person name="Liu"/>
            <person name="M."/>
            <person name="Xu"/>
            <person name="J."/>
            <person name="Liu"/>
            <person name="S."/>
            <person name="Jordana"/>
            <person name="J."/>
            <person name="Noce"/>
            <person name="A."/>
            <person name="Amills"/>
            <person name="M."/>
            <person name="Wu"/>
            <person name="D.D."/>
            <person name="Li"/>
            <person name="S."/>
            <person name="Zhou"/>
            <person name="X. and Zhong"/>
            <person name="J."/>
        </authorList>
    </citation>
    <scope>NUCLEOTIDE SEQUENCE [LARGE SCALE GENOMIC DNA]</scope>
</reference>
<dbReference type="Ensembl" id="ENSEAST00005001146.2">
    <property type="protein sequence ID" value="ENSEASP00005000998.2"/>
    <property type="gene ID" value="ENSEASG00005000845.2"/>
</dbReference>
<evidence type="ECO:0000256" key="3">
    <source>
        <dbReference type="ARBA" id="ARBA00023274"/>
    </source>
</evidence>
<reference evidence="9" key="2">
    <citation type="submission" date="2025-08" db="UniProtKB">
        <authorList>
            <consortium name="Ensembl"/>
        </authorList>
    </citation>
    <scope>IDENTIFICATION</scope>
</reference>
<comment type="function">
    <text evidence="6">Component of the small ribosomal subunit. The ribosome is a large ribonucleoprotein complex responsible for the synthesis of proteins in the cell. Part of the small subunit (SSU) processome, first precursor of the small eukaryotic ribosomal subunit. During the assembly of the SSU processome in the nucleolus, many ribosome biogenesis factors, an RNA chaperone and ribosomal proteins associate with the nascent pre-rRNA and work in concert to generate RNA folding, modifications, rearrangements and cleavage as well as targeted degradation of pre-ribosomal RNA by the RNA exosome.</text>
</comment>
<sequence length="148" mass="16284">MIWGAKNARATVEGRGAGERKPREKKVEQVISLRSQVAEGENVFGFCRIFASLNDTFVYVTHLSGKETICRVTGGMKVKDDQDESSPYTGMLAAQDVAQRCKELGITALHIKLWATAGNRPKGQSALKALPHSGMKIRQIEDVTPHLF</sequence>
<feature type="region of interest" description="Disordered" evidence="8">
    <location>
        <begin position="1"/>
        <end position="23"/>
    </location>
</feature>
<reference evidence="9" key="3">
    <citation type="submission" date="2025-09" db="UniProtKB">
        <authorList>
            <consortium name="Ensembl"/>
        </authorList>
    </citation>
    <scope>IDENTIFICATION</scope>
</reference>
<keyword evidence="3" id="KW-0687">Ribonucleoprotein</keyword>
<keyword evidence="10" id="KW-1185">Reference proteome</keyword>
<proteinExistence type="inferred from homology"/>
<evidence type="ECO:0000256" key="5">
    <source>
        <dbReference type="ARBA" id="ARBA00044343"/>
    </source>
</evidence>
<dbReference type="GeneTree" id="ENSGT00390000000703"/>
<evidence type="ECO:0000256" key="2">
    <source>
        <dbReference type="ARBA" id="ARBA00022980"/>
    </source>
</evidence>
<dbReference type="SUPFAM" id="SSF53137">
    <property type="entry name" value="Translational machinery components"/>
    <property type="match status" value="1"/>
</dbReference>
<dbReference type="Pfam" id="PF00411">
    <property type="entry name" value="Ribosomal_S11"/>
    <property type="match status" value="1"/>
</dbReference>
<dbReference type="GO" id="GO:0003735">
    <property type="term" value="F:structural constituent of ribosome"/>
    <property type="evidence" value="ECO:0007669"/>
    <property type="project" value="InterPro"/>
</dbReference>
<name>A0A8C4KRA5_EQUAS</name>
<evidence type="ECO:0000256" key="4">
    <source>
        <dbReference type="ARBA" id="ARBA00035160"/>
    </source>
</evidence>
<evidence type="ECO:0000256" key="1">
    <source>
        <dbReference type="ARBA" id="ARBA00006194"/>
    </source>
</evidence>
<dbReference type="FunFam" id="3.30.420.80:FF:000018">
    <property type="entry name" value="40S ribosomal protein S14"/>
    <property type="match status" value="1"/>
</dbReference>
<dbReference type="GO" id="GO:0006412">
    <property type="term" value="P:translation"/>
    <property type="evidence" value="ECO:0007669"/>
    <property type="project" value="InterPro"/>
</dbReference>
<organism evidence="9 10">
    <name type="scientific">Equus asinus</name>
    <name type="common">Donkey</name>
    <name type="synonym">Equus africanus asinus</name>
    <dbReference type="NCBI Taxonomy" id="9793"/>
    <lineage>
        <taxon>Eukaryota</taxon>
        <taxon>Metazoa</taxon>
        <taxon>Chordata</taxon>
        <taxon>Craniata</taxon>
        <taxon>Vertebrata</taxon>
        <taxon>Euteleostomi</taxon>
        <taxon>Mammalia</taxon>
        <taxon>Eutheria</taxon>
        <taxon>Laurasiatheria</taxon>
        <taxon>Perissodactyla</taxon>
        <taxon>Equidae</taxon>
        <taxon>Equus</taxon>
    </lineage>
</organism>
<evidence type="ECO:0000313" key="10">
    <source>
        <dbReference type="Proteomes" id="UP000694387"/>
    </source>
</evidence>
<dbReference type="InterPro" id="IPR001971">
    <property type="entry name" value="Ribosomal_uS11"/>
</dbReference>
<evidence type="ECO:0000256" key="7">
    <source>
        <dbReference type="ARBA" id="ARBA00046547"/>
    </source>
</evidence>
<dbReference type="PANTHER" id="PTHR11759">
    <property type="entry name" value="40S RIBOSOMAL PROTEIN S14/30S RIBOSOMAL PROTEIN S11"/>
    <property type="match status" value="1"/>
</dbReference>
<comment type="subunit">
    <text evidence="7">Component of the small ribosomal subunit. Part of the small subunit (SSU) processome, composed of more than 70 proteins and the RNA chaperone small nucleolar RNA (snoRNA) U3.</text>
</comment>
<protein>
    <recommendedName>
        <fullName evidence="4">Small ribosomal subunit protein uS11</fullName>
    </recommendedName>
    <alternativeName>
        <fullName evidence="5">40S ribosomal protein S14</fullName>
    </alternativeName>
</protein>
<dbReference type="GO" id="GO:0022627">
    <property type="term" value="C:cytosolic small ribosomal subunit"/>
    <property type="evidence" value="ECO:0007669"/>
    <property type="project" value="UniProtKB-ARBA"/>
</dbReference>
<dbReference type="InterPro" id="IPR036967">
    <property type="entry name" value="Ribosomal_uS11_sf"/>
</dbReference>
<evidence type="ECO:0000256" key="8">
    <source>
        <dbReference type="SAM" id="MobiDB-lite"/>
    </source>
</evidence>
<dbReference type="Proteomes" id="UP000694387">
    <property type="component" value="Chromosome 14"/>
</dbReference>
<dbReference type="Gene3D" id="3.30.420.80">
    <property type="entry name" value="Ribosomal protein S11"/>
    <property type="match status" value="1"/>
</dbReference>
<dbReference type="AlphaFoldDB" id="A0A8C4KRA5"/>
<accession>A0A8C4KRA5</accession>
<evidence type="ECO:0000313" key="9">
    <source>
        <dbReference type="Ensembl" id="ENSEASP00005000998.2"/>
    </source>
</evidence>